<evidence type="ECO:0000313" key="3">
    <source>
        <dbReference type="EMBL" id="KAF5923565.1"/>
    </source>
</evidence>
<protein>
    <submittedName>
        <fullName evidence="3">Uncharacterized protein</fullName>
    </submittedName>
</protein>
<feature type="region of interest" description="Disordered" evidence="1">
    <location>
        <begin position="70"/>
        <end position="94"/>
    </location>
</feature>
<comment type="caution">
    <text evidence="3">The sequence shown here is derived from an EMBL/GenBank/DDBJ whole genome shotgun (WGS) entry which is preliminary data.</text>
</comment>
<reference evidence="3 4" key="1">
    <citation type="journal article" date="2020" name="Mol. Biol. Evol.">
        <title>Interspecific Gene Flow and the Evolution of Specialization in Black and White Rhinoceros.</title>
        <authorList>
            <person name="Moodley Y."/>
            <person name="Westbury M.V."/>
            <person name="Russo I.M."/>
            <person name="Gopalakrishnan S."/>
            <person name="Rakotoarivelo A."/>
            <person name="Olsen R.A."/>
            <person name="Prost S."/>
            <person name="Tunstall T."/>
            <person name="Ryder O.A."/>
            <person name="Dalen L."/>
            <person name="Bruford M.W."/>
        </authorList>
    </citation>
    <scope>NUCLEOTIDE SEQUENCE [LARGE SCALE GENOMIC DNA]</scope>
    <source>
        <strain evidence="3">SBR-YM</strain>
        <tissue evidence="3">Skin</tissue>
    </source>
</reference>
<feature type="compositionally biased region" description="Low complexity" evidence="1">
    <location>
        <begin position="84"/>
        <end position="94"/>
    </location>
</feature>
<evidence type="ECO:0000256" key="2">
    <source>
        <dbReference type="SAM" id="SignalP"/>
    </source>
</evidence>
<sequence length="94" mass="10234">MGWKMSLAMAALLLGLTMVVTEDEEENDPCVYEALSDNDAVLCKEALSLLLLKIFVCKRPSLNENTSWTYQTPKERSVPPALGPSPGSLLSSGF</sequence>
<accession>A0A7J7F699</accession>
<organism evidence="3 4">
    <name type="scientific">Diceros bicornis minor</name>
    <name type="common">South-central black rhinoceros</name>
    <dbReference type="NCBI Taxonomy" id="77932"/>
    <lineage>
        <taxon>Eukaryota</taxon>
        <taxon>Metazoa</taxon>
        <taxon>Chordata</taxon>
        <taxon>Craniata</taxon>
        <taxon>Vertebrata</taxon>
        <taxon>Euteleostomi</taxon>
        <taxon>Mammalia</taxon>
        <taxon>Eutheria</taxon>
        <taxon>Laurasiatheria</taxon>
        <taxon>Perissodactyla</taxon>
        <taxon>Rhinocerotidae</taxon>
        <taxon>Diceros</taxon>
    </lineage>
</organism>
<dbReference type="Proteomes" id="UP000551758">
    <property type="component" value="Unassembled WGS sequence"/>
</dbReference>
<gene>
    <name evidence="3" type="ORF">HPG69_006736</name>
</gene>
<dbReference type="AlphaFoldDB" id="A0A7J7F699"/>
<dbReference type="EMBL" id="JACDTQ010001259">
    <property type="protein sequence ID" value="KAF5923565.1"/>
    <property type="molecule type" value="Genomic_DNA"/>
</dbReference>
<evidence type="ECO:0000313" key="4">
    <source>
        <dbReference type="Proteomes" id="UP000551758"/>
    </source>
</evidence>
<proteinExistence type="predicted"/>
<feature type="signal peptide" evidence="2">
    <location>
        <begin position="1"/>
        <end position="21"/>
    </location>
</feature>
<evidence type="ECO:0000256" key="1">
    <source>
        <dbReference type="SAM" id="MobiDB-lite"/>
    </source>
</evidence>
<keyword evidence="2" id="KW-0732">Signal</keyword>
<keyword evidence="4" id="KW-1185">Reference proteome</keyword>
<name>A0A7J7F699_DICBM</name>
<feature type="chain" id="PRO_5029652498" evidence="2">
    <location>
        <begin position="22"/>
        <end position="94"/>
    </location>
</feature>